<evidence type="ECO:0000313" key="3">
    <source>
        <dbReference type="EMBL" id="EKC21602.1"/>
    </source>
</evidence>
<dbReference type="Gene3D" id="3.40.1380.20">
    <property type="entry name" value="Pyruvate kinase, C-terminal domain"/>
    <property type="match status" value="1"/>
</dbReference>
<keyword evidence="3" id="KW-0670">Pyruvate</keyword>
<keyword evidence="3" id="KW-0418">Kinase</keyword>
<organism evidence="3">
    <name type="scientific">Magallana gigas</name>
    <name type="common">Pacific oyster</name>
    <name type="synonym">Crassostrea gigas</name>
    <dbReference type="NCBI Taxonomy" id="29159"/>
    <lineage>
        <taxon>Eukaryota</taxon>
        <taxon>Metazoa</taxon>
        <taxon>Spiralia</taxon>
        <taxon>Lophotrochozoa</taxon>
        <taxon>Mollusca</taxon>
        <taxon>Bivalvia</taxon>
        <taxon>Autobranchia</taxon>
        <taxon>Pteriomorphia</taxon>
        <taxon>Ostreida</taxon>
        <taxon>Ostreoidea</taxon>
        <taxon>Ostreidae</taxon>
        <taxon>Magallana</taxon>
    </lineage>
</organism>
<dbReference type="SUPFAM" id="SSF52935">
    <property type="entry name" value="PK C-terminal domain-like"/>
    <property type="match status" value="1"/>
</dbReference>
<evidence type="ECO:0000259" key="2">
    <source>
        <dbReference type="Pfam" id="PF02887"/>
    </source>
</evidence>
<sequence>MLNLAQSELHNSVMSEWTVDVDRRIYKGIQSGMDRGFIQKGDPVIIITGWKPGSGSTNTMRIINAVDVANKDLLAPITGITSVPSFHKIESDLSNKSSEASLPDSTKGSKDDVKFF</sequence>
<dbReference type="InterPro" id="IPR015795">
    <property type="entry name" value="Pyrv_Knase_C"/>
</dbReference>
<feature type="compositionally biased region" description="Polar residues" evidence="1">
    <location>
        <begin position="94"/>
        <end position="106"/>
    </location>
</feature>
<keyword evidence="3" id="KW-0808">Transferase</keyword>
<proteinExistence type="predicted"/>
<feature type="region of interest" description="Disordered" evidence="1">
    <location>
        <begin position="93"/>
        <end position="116"/>
    </location>
</feature>
<feature type="domain" description="Pyruvate kinase C-terminal" evidence="2">
    <location>
        <begin position="15"/>
        <end position="63"/>
    </location>
</feature>
<dbReference type="InterPro" id="IPR036918">
    <property type="entry name" value="Pyrv_Knase_C_sf"/>
</dbReference>
<feature type="compositionally biased region" description="Basic and acidic residues" evidence="1">
    <location>
        <begin position="107"/>
        <end position="116"/>
    </location>
</feature>
<dbReference type="InParanoid" id="K1PCU3"/>
<name>K1PCU3_MAGGI</name>
<dbReference type="AlphaFoldDB" id="K1PCU3"/>
<evidence type="ECO:0000256" key="1">
    <source>
        <dbReference type="SAM" id="MobiDB-lite"/>
    </source>
</evidence>
<reference evidence="3" key="1">
    <citation type="journal article" date="2012" name="Nature">
        <title>The oyster genome reveals stress adaptation and complexity of shell formation.</title>
        <authorList>
            <person name="Zhang G."/>
            <person name="Fang X."/>
            <person name="Guo X."/>
            <person name="Li L."/>
            <person name="Luo R."/>
            <person name="Xu F."/>
            <person name="Yang P."/>
            <person name="Zhang L."/>
            <person name="Wang X."/>
            <person name="Qi H."/>
            <person name="Xiong Z."/>
            <person name="Que H."/>
            <person name="Xie Y."/>
            <person name="Holland P.W."/>
            <person name="Paps J."/>
            <person name="Zhu Y."/>
            <person name="Wu F."/>
            <person name="Chen Y."/>
            <person name="Wang J."/>
            <person name="Peng C."/>
            <person name="Meng J."/>
            <person name="Yang L."/>
            <person name="Liu J."/>
            <person name="Wen B."/>
            <person name="Zhang N."/>
            <person name="Huang Z."/>
            <person name="Zhu Q."/>
            <person name="Feng Y."/>
            <person name="Mount A."/>
            <person name="Hedgecock D."/>
            <person name="Xu Z."/>
            <person name="Liu Y."/>
            <person name="Domazet-Loso T."/>
            <person name="Du Y."/>
            <person name="Sun X."/>
            <person name="Zhang S."/>
            <person name="Liu B."/>
            <person name="Cheng P."/>
            <person name="Jiang X."/>
            <person name="Li J."/>
            <person name="Fan D."/>
            <person name="Wang W."/>
            <person name="Fu W."/>
            <person name="Wang T."/>
            <person name="Wang B."/>
            <person name="Zhang J."/>
            <person name="Peng Z."/>
            <person name="Li Y."/>
            <person name="Li N."/>
            <person name="Wang J."/>
            <person name="Chen M."/>
            <person name="He Y."/>
            <person name="Tan F."/>
            <person name="Song X."/>
            <person name="Zheng Q."/>
            <person name="Huang R."/>
            <person name="Yang H."/>
            <person name="Du X."/>
            <person name="Chen L."/>
            <person name="Yang M."/>
            <person name="Gaffney P.M."/>
            <person name="Wang S."/>
            <person name="Luo L."/>
            <person name="She Z."/>
            <person name="Ming Y."/>
            <person name="Huang W."/>
            <person name="Zhang S."/>
            <person name="Huang B."/>
            <person name="Zhang Y."/>
            <person name="Qu T."/>
            <person name="Ni P."/>
            <person name="Miao G."/>
            <person name="Wang J."/>
            <person name="Wang Q."/>
            <person name="Steinberg C.E."/>
            <person name="Wang H."/>
            <person name="Li N."/>
            <person name="Qian L."/>
            <person name="Zhang G."/>
            <person name="Li Y."/>
            <person name="Yang H."/>
            <person name="Liu X."/>
            <person name="Wang J."/>
            <person name="Yin Y."/>
            <person name="Wang J."/>
        </authorList>
    </citation>
    <scope>NUCLEOTIDE SEQUENCE [LARGE SCALE GENOMIC DNA]</scope>
    <source>
        <strain evidence="3">05x7-T-G4-1.051#20</strain>
    </source>
</reference>
<dbReference type="HOGENOM" id="CLU_2099218_0_0_1"/>
<protein>
    <submittedName>
        <fullName evidence="3">Pyruvate kinase isozymes R/L</fullName>
    </submittedName>
</protein>
<accession>K1PCU3</accession>
<dbReference type="EMBL" id="JH817057">
    <property type="protein sequence ID" value="EKC21602.1"/>
    <property type="molecule type" value="Genomic_DNA"/>
</dbReference>
<gene>
    <name evidence="3" type="ORF">CGI_10003670</name>
</gene>
<dbReference type="Pfam" id="PF02887">
    <property type="entry name" value="PK_C"/>
    <property type="match status" value="1"/>
</dbReference>
<dbReference type="GO" id="GO:0016301">
    <property type="term" value="F:kinase activity"/>
    <property type="evidence" value="ECO:0007669"/>
    <property type="project" value="UniProtKB-KW"/>
</dbReference>